<evidence type="ECO:0000313" key="1">
    <source>
        <dbReference type="EMBL" id="CAG8833347.1"/>
    </source>
</evidence>
<feature type="non-terminal residue" evidence="1">
    <location>
        <position position="1"/>
    </location>
</feature>
<dbReference type="EMBL" id="CAJVQC010106223">
    <property type="protein sequence ID" value="CAG8833347.1"/>
    <property type="molecule type" value="Genomic_DNA"/>
</dbReference>
<dbReference type="Proteomes" id="UP000789920">
    <property type="component" value="Unassembled WGS sequence"/>
</dbReference>
<name>A0ACA9SAC0_9GLOM</name>
<protein>
    <submittedName>
        <fullName evidence="1">28623_t:CDS:1</fullName>
    </submittedName>
</protein>
<comment type="caution">
    <text evidence="1">The sequence shown here is derived from an EMBL/GenBank/DDBJ whole genome shotgun (WGS) entry which is preliminary data.</text>
</comment>
<sequence>ENKKSRCRKGSYEKSIRQSCDVFVDDYDIFQVFRKSLCGNLDSVKLSLEL</sequence>
<reference evidence="1" key="1">
    <citation type="submission" date="2021-06" db="EMBL/GenBank/DDBJ databases">
        <authorList>
            <person name="Kallberg Y."/>
            <person name="Tangrot J."/>
            <person name="Rosling A."/>
        </authorList>
    </citation>
    <scope>NUCLEOTIDE SEQUENCE</scope>
    <source>
        <strain evidence="1">MA461A</strain>
    </source>
</reference>
<proteinExistence type="predicted"/>
<keyword evidence="2" id="KW-1185">Reference proteome</keyword>
<evidence type="ECO:0000313" key="2">
    <source>
        <dbReference type="Proteomes" id="UP000789920"/>
    </source>
</evidence>
<organism evidence="1 2">
    <name type="scientific">Racocetra persica</name>
    <dbReference type="NCBI Taxonomy" id="160502"/>
    <lineage>
        <taxon>Eukaryota</taxon>
        <taxon>Fungi</taxon>
        <taxon>Fungi incertae sedis</taxon>
        <taxon>Mucoromycota</taxon>
        <taxon>Glomeromycotina</taxon>
        <taxon>Glomeromycetes</taxon>
        <taxon>Diversisporales</taxon>
        <taxon>Gigasporaceae</taxon>
        <taxon>Racocetra</taxon>
    </lineage>
</organism>
<gene>
    <name evidence="1" type="ORF">RPERSI_LOCUS28795</name>
</gene>
<accession>A0ACA9SAC0</accession>